<dbReference type="GO" id="GO:0000226">
    <property type="term" value="P:microtubule cytoskeleton organization"/>
    <property type="evidence" value="ECO:0007669"/>
    <property type="project" value="TreeGrafter"/>
</dbReference>
<dbReference type="PROSITE" id="PS51221">
    <property type="entry name" value="TTL"/>
    <property type="match status" value="1"/>
</dbReference>
<keyword evidence="2" id="KW-0547">Nucleotide-binding</keyword>
<keyword evidence="6" id="KW-0472">Membrane</keyword>
<accession>A0A7S3LRS5</accession>
<dbReference type="InterPro" id="IPR004344">
    <property type="entry name" value="TTL/TTLL_fam"/>
</dbReference>
<reference evidence="7" key="1">
    <citation type="submission" date="2021-01" db="EMBL/GenBank/DDBJ databases">
        <authorList>
            <person name="Corre E."/>
            <person name="Pelletier E."/>
            <person name="Niang G."/>
            <person name="Scheremetjew M."/>
            <person name="Finn R."/>
            <person name="Kale V."/>
            <person name="Holt S."/>
            <person name="Cochrane G."/>
            <person name="Meng A."/>
            <person name="Brown T."/>
            <person name="Cohen L."/>
        </authorList>
    </citation>
    <scope>NUCLEOTIDE SEQUENCE</scope>
    <source>
        <strain evidence="7">NIES-2562</strain>
    </source>
</reference>
<dbReference type="EMBL" id="HBIB01037087">
    <property type="protein sequence ID" value="CAE0261890.1"/>
    <property type="molecule type" value="Transcribed_RNA"/>
</dbReference>
<feature type="transmembrane region" description="Helical" evidence="6">
    <location>
        <begin position="12"/>
        <end position="33"/>
    </location>
</feature>
<dbReference type="Pfam" id="PF03133">
    <property type="entry name" value="TTL"/>
    <property type="match status" value="1"/>
</dbReference>
<organism evidence="7">
    <name type="scientific">Palpitomonas bilix</name>
    <dbReference type="NCBI Taxonomy" id="652834"/>
    <lineage>
        <taxon>Eukaryota</taxon>
        <taxon>Eukaryota incertae sedis</taxon>
    </lineage>
</organism>
<evidence type="ECO:0000256" key="4">
    <source>
        <dbReference type="ARBA" id="ARBA00041448"/>
    </source>
</evidence>
<evidence type="ECO:0000313" key="8">
    <source>
        <dbReference type="EMBL" id="CAE0261890.1"/>
    </source>
</evidence>
<dbReference type="PANTHER" id="PTHR12241">
    <property type="entry name" value="TUBULIN POLYGLUTAMYLASE"/>
    <property type="match status" value="1"/>
</dbReference>
<evidence type="ECO:0000256" key="6">
    <source>
        <dbReference type="SAM" id="Phobius"/>
    </source>
</evidence>
<dbReference type="EMBL" id="HBIB01037085">
    <property type="protein sequence ID" value="CAE0261888.1"/>
    <property type="molecule type" value="Transcribed_RNA"/>
</dbReference>
<evidence type="ECO:0000313" key="7">
    <source>
        <dbReference type="EMBL" id="CAE0261888.1"/>
    </source>
</evidence>
<proteinExistence type="predicted"/>
<evidence type="ECO:0000256" key="5">
    <source>
        <dbReference type="ARBA" id="ARBA00049274"/>
    </source>
</evidence>
<dbReference type="SUPFAM" id="SSF56059">
    <property type="entry name" value="Glutathione synthetase ATP-binding domain-like"/>
    <property type="match status" value="1"/>
</dbReference>
<dbReference type="GO" id="GO:0070740">
    <property type="term" value="F:tubulin-glutamic acid ligase activity"/>
    <property type="evidence" value="ECO:0007669"/>
    <property type="project" value="TreeGrafter"/>
</dbReference>
<evidence type="ECO:0000256" key="2">
    <source>
        <dbReference type="ARBA" id="ARBA00022741"/>
    </source>
</evidence>
<evidence type="ECO:0000256" key="3">
    <source>
        <dbReference type="ARBA" id="ARBA00022840"/>
    </source>
</evidence>
<name>A0A7S3LRS5_9EUKA</name>
<dbReference type="GO" id="GO:0015631">
    <property type="term" value="F:tubulin binding"/>
    <property type="evidence" value="ECO:0007669"/>
    <property type="project" value="TreeGrafter"/>
</dbReference>
<dbReference type="GO" id="GO:0005524">
    <property type="term" value="F:ATP binding"/>
    <property type="evidence" value="ECO:0007669"/>
    <property type="project" value="UniProtKB-KW"/>
</dbReference>
<gene>
    <name evidence="7" type="ORF">PBIL07802_LOCUS24181</name>
    <name evidence="8" type="ORF">PBIL07802_LOCUS24183</name>
    <name evidence="9" type="ORF">PBIL07802_LOCUS24186</name>
</gene>
<protein>
    <recommendedName>
        <fullName evidence="4">Tubulin--tyrosine ligase-like protein 5</fullName>
    </recommendedName>
</protein>
<keyword evidence="6" id="KW-0812">Transmembrane</keyword>
<evidence type="ECO:0000313" key="9">
    <source>
        <dbReference type="EMBL" id="CAE0261893.1"/>
    </source>
</evidence>
<dbReference type="AlphaFoldDB" id="A0A7S3LRS5"/>
<keyword evidence="6" id="KW-1133">Transmembrane helix</keyword>
<comment type="catalytic activity">
    <reaction evidence="5">
        <text>L-glutamyl-[protein] + L-glutamate + ATP = gamma-L-glutamyl-L-glutamyl-[protein] + ADP + phosphate + H(+)</text>
        <dbReference type="Rhea" id="RHEA:60144"/>
        <dbReference type="Rhea" id="RHEA-COMP:10208"/>
        <dbReference type="Rhea" id="RHEA-COMP:15517"/>
        <dbReference type="ChEBI" id="CHEBI:15378"/>
        <dbReference type="ChEBI" id="CHEBI:29973"/>
        <dbReference type="ChEBI" id="CHEBI:29985"/>
        <dbReference type="ChEBI" id="CHEBI:30616"/>
        <dbReference type="ChEBI" id="CHEBI:43474"/>
        <dbReference type="ChEBI" id="CHEBI:143622"/>
        <dbReference type="ChEBI" id="CHEBI:456216"/>
    </reaction>
    <physiologicalReaction direction="left-to-right" evidence="5">
        <dbReference type="Rhea" id="RHEA:60145"/>
    </physiologicalReaction>
</comment>
<dbReference type="Gene3D" id="3.30.470.20">
    <property type="entry name" value="ATP-grasp fold, B domain"/>
    <property type="match status" value="1"/>
</dbReference>
<keyword evidence="1" id="KW-0436">Ligase</keyword>
<sequence>MRRGFNLSSPTIIFVGVAILFLLQVGLIAYLPAARTSGAGIPQGNEEASLPSANTHYFISTSSFLPGQTEVIAETFDQYGLSPSHYFPRITLFPPSFAWADDSTVFWLTNGGCMRGVPFSGFPSSIGSASEGTRMNCFHGIRKIALKNELMRTSLEYYGAELASTFIPETYAFPDDLKALRQQLEAHPEKRWLLKTNRHRGQGVKAITREELLRPNIERDSSMRNGVIQRLIPNPMLIDDHKFSMRLWVCVASVRPLEVYLYDEGLVLFTMEKAKKKGGQDTELQLTNVFVNKDKSGDQKVWSLVDLRHYFEEKGKSWDLLWASIQRAIQLNFISTEEDLARQMKQKGYGQQSRGVPFAILGYDFIVDEDGKPWLMEINMTPSTATESDISLHMKRRLIRDLFSLVDIRHNVTHLYRDRFILPAHSKASAVGLPAGDSDQAFFSPLSLYSKPSMRESVKHTVLDSEEVVRIRERGCFDELPEGVEVIASHYLRRQEHQRGWKSVLPFASAQPEPPSHLTSADDDLIRQRDTYLDRFQALHWTDLFLHLLHKKRVEHGSGVSTDQRDRGVDSTWCSDLSCVLCHSLPGM</sequence>
<dbReference type="GO" id="GO:0036064">
    <property type="term" value="C:ciliary basal body"/>
    <property type="evidence" value="ECO:0007669"/>
    <property type="project" value="TreeGrafter"/>
</dbReference>
<dbReference type="PANTHER" id="PTHR12241:SF145">
    <property type="entry name" value="TUBULIN POLYGLUTAMYLASE TTLL5"/>
    <property type="match status" value="1"/>
</dbReference>
<evidence type="ECO:0000256" key="1">
    <source>
        <dbReference type="ARBA" id="ARBA00022598"/>
    </source>
</evidence>
<dbReference type="EMBL" id="HBIB01037091">
    <property type="protein sequence ID" value="CAE0261893.1"/>
    <property type="molecule type" value="Transcribed_RNA"/>
</dbReference>
<keyword evidence="3" id="KW-0067">ATP-binding</keyword>